<gene>
    <name evidence="3" type="ORF">FNW21_08890</name>
</gene>
<proteinExistence type="predicted"/>
<dbReference type="Pfam" id="PF18962">
    <property type="entry name" value="Por_Secre_tail"/>
    <property type="match status" value="1"/>
</dbReference>
<name>A0A553E359_9FLAO</name>
<protein>
    <submittedName>
        <fullName evidence="3">T9SS type A sorting domain-containing protein</fullName>
    </submittedName>
</protein>
<keyword evidence="1" id="KW-0732">Signal</keyword>
<reference evidence="3 4" key="1">
    <citation type="submission" date="2019-07" db="EMBL/GenBank/DDBJ databases">
        <title>Novel species of Flavobacterium.</title>
        <authorList>
            <person name="Liu Q."/>
            <person name="Xin Y.-H."/>
        </authorList>
    </citation>
    <scope>NUCLEOTIDE SEQUENCE [LARGE SCALE GENOMIC DNA]</scope>
    <source>
        <strain evidence="3 4">LB1R34</strain>
    </source>
</reference>
<dbReference type="InterPro" id="IPR026444">
    <property type="entry name" value="Secre_tail"/>
</dbReference>
<comment type="caution">
    <text evidence="3">The sequence shown here is derived from an EMBL/GenBank/DDBJ whole genome shotgun (WGS) entry which is preliminary data.</text>
</comment>
<evidence type="ECO:0000256" key="1">
    <source>
        <dbReference type="ARBA" id="ARBA00022729"/>
    </source>
</evidence>
<dbReference type="Proteomes" id="UP000316371">
    <property type="component" value="Unassembled WGS sequence"/>
</dbReference>
<dbReference type="OrthoDB" id="4535652at2"/>
<sequence length="751" mass="83256">MLLRKNTVLLVLKILKNTILESNSVQLKSILTDINTKQYDIIYVDWNNGVDYIQKNAYVLQEVIKWVNEQKIISGSITPNVVWGQSMGGLIARYALKNMEDSGIPHQTNLYISHDAPQQGANIPMGYQYFSRHALHQYVQAPLAFLGGEIILPLFTDGVTPLDYLMLQNTPAARQMLINYIDVDYSINNTKHNSWQTELKTKGYPSIRKIAISNGNHCAIPQNATAGSQLLSFDGNYSTGWLTDMVLTIFPGVNETIFKTLAVFTNEPEFLIGILPGGNKLKLDFKVNSLPNSSINQLYKGKITYTKKLLWVLPINVTITDKSINSPSNTLPFDYYPGGAFDTGIRNSSSATGTNFWQQALVKYKMSIATEPTFSFVPSTSALDISKGNIILIDGDYLMKYNSQTPPVTPKDSPFQNFTTSFQNSFVVAQDNYSSTNEHHIYLNNKNADWLAKEIDNMPNNNQIFNCSYFCSGNTPISITGNTSINNSISGCGSSIYSIPNVVDIYRWTVTENSNYVTLTGDTTNTATLTAVSGFSGNSTLSLTYGSEICGYATITKRIWIGQPTFNVQKVIDSCGAYRFTTLTITNTDTSHTYDYSFFDLPTGVTYSSTSYNTFLFKIANTYTQNYFTYGVKAILGCSSSSYHNYTTLGSCPTTTSTLRTATTTDTTTIYDVYPNPTSDILNISLIDESNAPVTTSKITATLYDLNGKEKQSATVNNNIASLNVNHLKKGIYVLKINIDGQIETHQVIIE</sequence>
<dbReference type="NCBIfam" id="TIGR04183">
    <property type="entry name" value="Por_Secre_tail"/>
    <property type="match status" value="1"/>
</dbReference>
<dbReference type="RefSeq" id="WP_144256390.1">
    <property type="nucleotide sequence ID" value="NZ_VJZT01000008.1"/>
</dbReference>
<accession>A0A553E359</accession>
<dbReference type="SUPFAM" id="SSF53474">
    <property type="entry name" value="alpha/beta-Hydrolases"/>
    <property type="match status" value="1"/>
</dbReference>
<dbReference type="EMBL" id="VJZT01000008">
    <property type="protein sequence ID" value="TRX39400.1"/>
    <property type="molecule type" value="Genomic_DNA"/>
</dbReference>
<feature type="domain" description="Secretion system C-terminal sorting" evidence="2">
    <location>
        <begin position="673"/>
        <end position="750"/>
    </location>
</feature>
<dbReference type="InterPro" id="IPR029058">
    <property type="entry name" value="AB_hydrolase_fold"/>
</dbReference>
<dbReference type="Gene3D" id="3.40.50.1820">
    <property type="entry name" value="alpha/beta hydrolase"/>
    <property type="match status" value="1"/>
</dbReference>
<evidence type="ECO:0000313" key="4">
    <source>
        <dbReference type="Proteomes" id="UP000316371"/>
    </source>
</evidence>
<keyword evidence="4" id="KW-1185">Reference proteome</keyword>
<evidence type="ECO:0000313" key="3">
    <source>
        <dbReference type="EMBL" id="TRX39400.1"/>
    </source>
</evidence>
<evidence type="ECO:0000259" key="2">
    <source>
        <dbReference type="Pfam" id="PF18962"/>
    </source>
</evidence>
<dbReference type="AlphaFoldDB" id="A0A553E359"/>
<organism evidence="3 4">
    <name type="scientific">Flavobacterium restrictum</name>
    <dbReference type="NCBI Taxonomy" id="2594428"/>
    <lineage>
        <taxon>Bacteria</taxon>
        <taxon>Pseudomonadati</taxon>
        <taxon>Bacteroidota</taxon>
        <taxon>Flavobacteriia</taxon>
        <taxon>Flavobacteriales</taxon>
        <taxon>Flavobacteriaceae</taxon>
        <taxon>Flavobacterium</taxon>
    </lineage>
</organism>